<accession>A0ABU4QNU5</accession>
<dbReference type="Gene3D" id="3.30.1690.10">
    <property type="entry name" value="TcpA-like pilin"/>
    <property type="match status" value="1"/>
</dbReference>
<dbReference type="SUPFAM" id="SSF54523">
    <property type="entry name" value="Pili subunits"/>
    <property type="match status" value="1"/>
</dbReference>
<comment type="subcellular location">
    <subcellularLocation>
        <location evidence="1">Membrane</location>
        <topology evidence="1">Single-pass membrane protein</topology>
    </subcellularLocation>
</comment>
<comment type="caution">
    <text evidence="3">The sequence shown here is derived from an EMBL/GenBank/DDBJ whole genome shotgun (WGS) entry which is preliminary data.</text>
</comment>
<evidence type="ECO:0000313" key="3">
    <source>
        <dbReference type="EMBL" id="MDX6040044.1"/>
    </source>
</evidence>
<evidence type="ECO:0000256" key="2">
    <source>
        <dbReference type="SAM" id="Phobius"/>
    </source>
</evidence>
<gene>
    <name evidence="3" type="ORF">SIK69_07515</name>
</gene>
<sequence length="243" mass="25117">MKNAISALKRKANQYQGLKKQRGVTLLEIIIVLGIIGIIAAGVVVLAQRAFFTQDISDLADSANTIHVSTVDGFGKDGGYPAGGVAALGFADETALKTDASGDILATLYKMGKISNSEARNSISGDYFVIQGVPTVAESTDLKGFVLSVNGLDMEQCRALLGQVAGDWEYVEVTSAASGTAPELPASLDVDTTTIPAAGTILPLNTVGVLKSLAVSTNRDLNSADYAMACADSSTNAINLGSR</sequence>
<evidence type="ECO:0000313" key="4">
    <source>
        <dbReference type="Proteomes" id="UP001275664"/>
    </source>
</evidence>
<dbReference type="InterPro" id="IPR010271">
    <property type="entry name" value="TcpA"/>
</dbReference>
<dbReference type="PROSITE" id="PS00409">
    <property type="entry name" value="PROKAR_NTER_METHYL"/>
    <property type="match status" value="1"/>
</dbReference>
<dbReference type="NCBIfam" id="TIGR02532">
    <property type="entry name" value="IV_pilin_GFxxxE"/>
    <property type="match status" value="1"/>
</dbReference>
<keyword evidence="2" id="KW-1133">Transmembrane helix</keyword>
<dbReference type="InterPro" id="IPR045584">
    <property type="entry name" value="Pilin-like"/>
</dbReference>
<feature type="transmembrane region" description="Helical" evidence="2">
    <location>
        <begin position="26"/>
        <end position="47"/>
    </location>
</feature>
<dbReference type="RefSeq" id="WP_319785775.1">
    <property type="nucleotide sequence ID" value="NZ_JAWXRD010000009.1"/>
</dbReference>
<dbReference type="Proteomes" id="UP001275664">
    <property type="component" value="Unassembled WGS sequence"/>
</dbReference>
<keyword evidence="4" id="KW-1185">Reference proteome</keyword>
<keyword evidence="2" id="KW-0812">Transmembrane</keyword>
<dbReference type="InterPro" id="IPR012902">
    <property type="entry name" value="N_methyl_site"/>
</dbReference>
<dbReference type="Pfam" id="PF07963">
    <property type="entry name" value="N_methyl"/>
    <property type="match status" value="1"/>
</dbReference>
<evidence type="ECO:0000256" key="1">
    <source>
        <dbReference type="ARBA" id="ARBA00004167"/>
    </source>
</evidence>
<proteinExistence type="predicted"/>
<organism evidence="3 4">
    <name type="scientific">Scandinavium lactucae</name>
    <dbReference type="NCBI Taxonomy" id="3095028"/>
    <lineage>
        <taxon>Bacteria</taxon>
        <taxon>Pseudomonadati</taxon>
        <taxon>Pseudomonadota</taxon>
        <taxon>Gammaproteobacteria</taxon>
        <taxon>Enterobacterales</taxon>
        <taxon>Enterobacteriaceae</taxon>
        <taxon>Scandinavium</taxon>
    </lineage>
</organism>
<protein>
    <submittedName>
        <fullName evidence="3">Type IV pilus major pilin</fullName>
    </submittedName>
</protein>
<name>A0ABU4QNU5_9ENTR</name>
<dbReference type="EMBL" id="JAWXRD010000009">
    <property type="protein sequence ID" value="MDX6040044.1"/>
    <property type="molecule type" value="Genomic_DNA"/>
</dbReference>
<dbReference type="Pfam" id="PF05946">
    <property type="entry name" value="TcpA"/>
    <property type="match status" value="1"/>
</dbReference>
<reference evidence="3 4" key="1">
    <citation type="submission" date="2023-11" db="EMBL/GenBank/DDBJ databases">
        <title>Scandinavium wanjuensis sp. nov., isolated from lettuce South Korea.</title>
        <authorList>
            <person name="Park J."/>
            <person name="Park S."/>
            <person name="Oh K.K."/>
            <person name="Cho G.S."/>
            <person name="Franz C.M.A.P."/>
        </authorList>
    </citation>
    <scope>NUCLEOTIDE SEQUENCE [LARGE SCALE GENOMIC DNA]</scope>
    <source>
        <strain evidence="3 4">V105_6</strain>
    </source>
</reference>
<keyword evidence="2" id="KW-0472">Membrane</keyword>